<keyword evidence="1" id="KW-0805">Transcription regulation</keyword>
<keyword evidence="5" id="KW-1185">Reference proteome</keyword>
<evidence type="ECO:0000313" key="5">
    <source>
        <dbReference type="Proteomes" id="UP001620626"/>
    </source>
</evidence>
<name>A0ABD2IXQ4_9BILA</name>
<dbReference type="EMBL" id="JBICBT010001088">
    <property type="protein sequence ID" value="KAL3083892.1"/>
    <property type="molecule type" value="Genomic_DNA"/>
</dbReference>
<evidence type="ECO:0008006" key="6">
    <source>
        <dbReference type="Google" id="ProtNLM"/>
    </source>
</evidence>
<evidence type="ECO:0000256" key="2">
    <source>
        <dbReference type="ARBA" id="ARBA00023163"/>
    </source>
</evidence>
<gene>
    <name evidence="4" type="ORF">niasHT_036463</name>
</gene>
<reference evidence="4 5" key="1">
    <citation type="submission" date="2024-10" db="EMBL/GenBank/DDBJ databases">
        <authorList>
            <person name="Kim D."/>
        </authorList>
    </citation>
    <scope>NUCLEOTIDE SEQUENCE [LARGE SCALE GENOMIC DNA]</scope>
    <source>
        <strain evidence="4">BH-2024</strain>
    </source>
</reference>
<dbReference type="Gene3D" id="3.30.50.10">
    <property type="entry name" value="Erythroid Transcription Factor GATA-1, subunit A"/>
    <property type="match status" value="1"/>
</dbReference>
<protein>
    <recommendedName>
        <fullName evidence="6">Nuclear receptor domain-containing protein</fullName>
    </recommendedName>
</protein>
<keyword evidence="3" id="KW-0539">Nucleus</keyword>
<evidence type="ECO:0000313" key="4">
    <source>
        <dbReference type="EMBL" id="KAL3083892.1"/>
    </source>
</evidence>
<proteinExistence type="predicted"/>
<dbReference type="AlphaFoldDB" id="A0ABD2IXQ4"/>
<evidence type="ECO:0000256" key="1">
    <source>
        <dbReference type="ARBA" id="ARBA00023015"/>
    </source>
</evidence>
<keyword evidence="2" id="KW-0804">Transcription</keyword>
<accession>A0ABD2IXQ4</accession>
<dbReference type="InterPro" id="IPR013088">
    <property type="entry name" value="Znf_NHR/GATA"/>
</dbReference>
<dbReference type="SUPFAM" id="SSF57716">
    <property type="entry name" value="Glucocorticoid receptor-like (DNA-binding domain)"/>
    <property type="match status" value="1"/>
</dbReference>
<dbReference type="Proteomes" id="UP001620626">
    <property type="component" value="Unassembled WGS sequence"/>
</dbReference>
<comment type="caution">
    <text evidence="4">The sequence shown here is derived from an EMBL/GenBank/DDBJ whole genome shotgun (WGS) entry which is preliminary data.</text>
</comment>
<sequence>MRTASYTTDMVMCLVNGMRFVLLGPNASIAHHMCLLPLNKKNKVKCRGCRLDKCLVAGLDPTMINVPHSDKFKQFLANLKKRKMSAMLNSINKNSVN</sequence>
<evidence type="ECO:0000256" key="3">
    <source>
        <dbReference type="ARBA" id="ARBA00023242"/>
    </source>
</evidence>
<organism evidence="4 5">
    <name type="scientific">Heterodera trifolii</name>
    <dbReference type="NCBI Taxonomy" id="157864"/>
    <lineage>
        <taxon>Eukaryota</taxon>
        <taxon>Metazoa</taxon>
        <taxon>Ecdysozoa</taxon>
        <taxon>Nematoda</taxon>
        <taxon>Chromadorea</taxon>
        <taxon>Rhabditida</taxon>
        <taxon>Tylenchina</taxon>
        <taxon>Tylenchomorpha</taxon>
        <taxon>Tylenchoidea</taxon>
        <taxon>Heteroderidae</taxon>
        <taxon>Heteroderinae</taxon>
        <taxon>Heterodera</taxon>
    </lineage>
</organism>